<feature type="coiled-coil region" evidence="1">
    <location>
        <begin position="5192"/>
        <end position="5219"/>
    </location>
</feature>
<proteinExistence type="predicted"/>
<evidence type="ECO:0000256" key="1">
    <source>
        <dbReference type="SAM" id="Coils"/>
    </source>
</evidence>
<feature type="region of interest" description="Disordered" evidence="2">
    <location>
        <begin position="4881"/>
        <end position="4901"/>
    </location>
</feature>
<feature type="coiled-coil region" evidence="1">
    <location>
        <begin position="3206"/>
        <end position="3370"/>
    </location>
</feature>
<feature type="coiled-coil region" evidence="1">
    <location>
        <begin position="3455"/>
        <end position="3531"/>
    </location>
</feature>
<feature type="region of interest" description="Disordered" evidence="2">
    <location>
        <begin position="123"/>
        <end position="155"/>
    </location>
</feature>
<dbReference type="VEuPathDB" id="PlasmoDB:PCOAH_00052690"/>
<feature type="compositionally biased region" description="Polar residues" evidence="2">
    <location>
        <begin position="4730"/>
        <end position="4744"/>
    </location>
</feature>
<feature type="coiled-coil region" evidence="1">
    <location>
        <begin position="2342"/>
        <end position="2425"/>
    </location>
</feature>
<feature type="compositionally biased region" description="Basic and acidic residues" evidence="2">
    <location>
        <begin position="649"/>
        <end position="669"/>
    </location>
</feature>
<feature type="coiled-coil region" evidence="1">
    <location>
        <begin position="369"/>
        <end position="400"/>
    </location>
</feature>
<evidence type="ECO:0000313" key="4">
    <source>
        <dbReference type="Proteomes" id="UP000092716"/>
    </source>
</evidence>
<evidence type="ECO:0000256" key="2">
    <source>
        <dbReference type="SAM" id="MobiDB-lite"/>
    </source>
</evidence>
<feature type="region of interest" description="Disordered" evidence="2">
    <location>
        <begin position="4726"/>
        <end position="4751"/>
    </location>
</feature>
<feature type="coiled-coil region" evidence="1">
    <location>
        <begin position="3821"/>
        <end position="4069"/>
    </location>
</feature>
<sequence>MEHNNIVNEVVKLKTELKNALVENGELKKRHHEDTERMNLVSLKNATLLSEIGNEKKMLQLEFNNYKEESVKDIKRLQEELDKNVIMLNCLKDEILFKEEELKKAEIIEKLYKEESQLNQEKDRKIKDLEDMLTRKDVPSKEDQTTGGNPEVEQKNEELKALNKKYEQLKKTNNEIERKIYFLKEEVDYYKNNENSFIMQNIFNAENNLDDSTCKKYLLKISVLYNALYKIVVYDQKSLYEKDKMIYSLEKENTHFLKKFIADEMYCLYLKDCISKINLTYQIDLHKQEKKYMLLNSEYDELYNKFLQEKNENCLLNEKYDKIIFNQKKEINNLKSHISVQNKDKEILTKYIDNYITYIENSYEKYCLLNTEYKNLEELVKDLEEKNKNLMILVNGINADMEKDPSKGTELNNENRAKHKRNTITMDIDHMKLIKNDIKDKDIKIIELESKNMELEKTIDKLNEELVKNRRTEYEESESSKIKDLCFDLKDICSKLELEVKEKNYIIEELTEKLTQAEKKSKDNQVILELSEFRIQNFNDNMKYYQEKVAELGEKLQKKEAEVAIIHEYNERLKEEKEKMTYEHVKLMDRLNELQHENDHLRNEVIFLRKEASLSNNHPAGKDKANPSNNRLISAALVVDDNSYVNEKSTTHNDERSDPHSENEQKEESNGSMYKGIFKFIQPKKNTYEDKDQLGLRVNKLTDENLLLIKENEEIFDKLQTVSSENVKLKNDCMYFKADAEKSLFYLEYEKKEKLKYKLLLRQNKRKGKELKRTFNKMMGTMKDLVISVKRIDKENKKNDMNNSFFISSSSENNSNEELLSDNDNTNTQLMVSSVGKSKKSFNNTSVDGKHSFYSRSTKVPKTSENENVCGERESHGRRTHHTHKNERKYPKRYMKIRMHRFSICSNFKINVDKYKKACKEAEDGAISFLKDTGSADLHSLAVQPRNAKGIDTFYSIPNSTDSKVINVSQEERKKKKRKANSFSIFQTSKMINDLNYIRRKYDSKVKETLTMQKKLMENEKELNGTNIKYENLLNEHDSLISQIKERTEKLVNIEKNYNLLFEKYSETQDEMKMHEKKTQEIFNECNELVEYMKKKENKIKEFDEHLKKMEIKYKEEKEKNDILTKDNVSLDNLNAKYKEDIELYRKKLESMQTELKLRLSKIDELELIQKNSENEMFYLKSATYKYEINLKEAHDELNRINEVTVKLRKEISEKEVNLNLLKEQILNRDYFLYSINESLKRKEYFYKNVKQRVQGFNKTFIELCESFEMSEVNKFNELYEGFEYNDASYKKHMLNFQLHHRDRFVDTVDDIVKTVDALSEFNLKYEQERNDMANRIKDLENKLKMKMNENNELYEQYERNMKNVLLERDERVEDCLILSEDVKKKNQEIHTLVKELEEKNVEYNEVHMKCTFLTNEVKNLEGAKIHLKEKLREIESEQEKQIDFLKKENEYLKEDIASINKVIHNLDDEIEKLKGTVDRLKQEKYAYEKEIDKLRELLEEEKRFNDILKENEQNFIQEIKEAHKYAINKEEEVNLLKLNHELEKKKYVDEIDHLKSKNKEIQDSVKNQLKMVSDLELQMLEYKVLLDKNTSMKMLVQDLENKIDELIKDNEKLCIDLKKEKLINEEKEKNIVALSEDVKVCETKIHENESLLLKLKDEKEQLNEEIFILNDIKKSKDSIIEELENNLRKAVFGDVKLNEMERSQLQHKVFTEEDLGIAKEEVEELDFNDMANSAMCIFNNNGNLGPTLNSSHRNNAAKMVELKKYSLFLKEENDAMKQELRKMKDRSSIDERKNVEMQRIIERRDDIIRKMNNEIVIYNDKIKNFEKDTNQLNSELYAANELLALRSDECKELSMELYELTDVKNKLMVRNEVLQKQVDFFKQEVEEKAELLNDLDMKKTENDTKEGEKNAIISEYNRTLNMYYKICSRIIYYKKYVEKELGGEGEGDYVGITSSEDVQHSVVHSPHEDDSPLIHSLQSELANLNPSDTNEISSYISEFLKCVRLLIFKKRVFESKLENAEKKYNDFKEKLKEDRDLISDLKQRLRQNEEHHLNMSRQENQDSRKYNPLCEDADSLSINYKELSTDIRKSQIRNDQMERKNMVLLKCENEKLKEENKYLNQQINSLINLQNSMNEMKKRNEYGEKDGMQNEYMFVAENKFLKFEVETITNELNIVKNKNEYLKKKADNYEDIIDSLQKEIIHILDKQKECDEEYYKMETELDKKNEHIEGLMQKRKEDQQQMELEYSKSLKLEKEFLAFTDDLFKKECKLKELEETVKNLNDDIKAHIVEKEELKNIVENLKTKYGTFQDKYNDLYNIFEKEKQGKFDMEKKQDSALLTKLKNYDDIISELLKEKENLLNKYEELKRVHDEKIKVESLLHKEINELRKGNEKLSEQNNSLVENVNQLIKQNEQYNIKLVDLDKEKFDLYMKYLKVSEELNNVSASPLRSNHSGVDKNFVESGISNSPLSRGNSPVGESHGKKSKKGIFNEYDHTKGQDTERQDTDRLSQAGEHPQNEIINNRYKEITHLEAENRALKEKINELEQLNGDIFSDNKVLIQMIAEADKRGSDLKIADIKSLRNYEILMKENKHEKEENEHLKMEIYNLKNKIDQYSIMLNKRSQYEETNKRAKNYLYYLNDKIKGFIEIFSEKNFNYEYFKSELKKIKSTNLMIIEENFENFKDGGYSRISTPSKHSLEEDNKSVSSKIIVNFFTAYNDTSKTNQDDIIINRFELKKFYKCIIKLKEDYHKKCLLADNQKNLIEELNKEIFNYSTQNTNLQKDELELKKKLTQLMNENAANVEKFSKLNGNLISRLNDEISKNEKLISDLNTQNEINKNHQENQKRIEKALNFKPFTSDDLSKQDEDSTERNLQKIHILLDEYEELVRNNSKLLTTSDKVAAENDTLKEVITKMDKEINDLTMELKEKKEQHSQEKYKNEQLARRGAHKLDHEQGEHGRDTPQSNGEVIQEYEAILLAIEKKNSELENHCESYQKRNDELSDKYDALLKEYNELKRFVKEKKIEFKLAGKRSQNDYDDGDVSKSQARGSEKTTLKERQSPSGFLTADELVTLSKHVKAVETLNRDFLKNEELEEFIILIKRDIDKILREECGHRGDMNGEQGADLINGLLTQLSEKEKEVNNYKDEMYSLQMRLNNKEEIINNLKYAYENELKRKTELTKTLEEKVHESGLTNQADIQNEEMFLKIQNGYEELLNEYNLSLNTLEETKEKLELLRSEKDKMEKLKELEMNDKEFIIKKLELINTQLKDKAEEVKKSLSQELEKKENIIKDKVDMLDELKNQVDFLKNEKSKNGKYTSELELQLANLNNEMNTLNNLLKDSKEEINLINCALEEKENEITDLRSKLEDYINQTDDTTMQNEPPQIRSKRNSSVSEKRRQSFPGSSEQMMENEIINELKRKSQIQTNQHYQKLNELRIDLKNSFASYNKLKFDSEKKIEDYEEEANNLKCYIKKIEEENEKKDKKYALIEIAIKEMDKDLIILKAQLEEKSLYIIDLEKNIQRYETDMQFLGEDAKVVHHVIMTYVESDGNDIHQLASELSTKTKTNHFVFLKDVMVKFYQKFINTSMKRKERRSDSHDGDAVLEKEILTLEEKLSKILFEKNGLENEVRLVKQELDTLHEKRSACAKELNGLMNELDKRHDELSQAKHRMEEIERREKNLHDKESEHIRNGEEMMKRMNELSIKENEIIKQTKELTTRVEELNNEKIHMEELKNDLMIKFEKLYNAQNDIKIKETKLKKIYEKLKNHNIVELLDINNNDSFLNTSSTNNLNNSTSLKRIIEMDNLDNENGSLNLDSLEYTTYFKEFKKRIKHLKNDLMNREKDMEIYKKTLEIEKKEKEIYKIELEKLKELVQVEQMNRRNLDEELEKYKNDDSHFLKSLKESEEQLNEKNNTILELQQKLIETSYEMSLMDNKTNILQEKNNESEKKIEQLNDIISNYEKEINELNKEKLNITRKSIEKIIDDGEDIKKLKDNLEDAHQVMLQLKEKNEHLHNVNTELQQANRDMRADIDILLSNIEDINEENKVSEQKLKQGEDRYAELKRAYQEKVQEGEQMYHMLSSKAKRKLHFGGQAADHEEGNQRGSQIGGEINGELFPQERHSLDQSPDQPRNHVATPELEEKHLHALNEKNAIIQSLKDKLAHYTVENGKKEEVIKEYKSLIDEISSKVHIFEDNLQFLVRLNEFVHENNYSYEQVLVILEESMLYRKILNKVLLENQFYRQISQIKEYLFDVIKKNTSNTRGTLKLSLLERRNSKKESGLSNSNNGAYMSENIHSSHENDSLVDNVEYILRAVDSDFTNFENVCDDICHLLKKEEWQSLCKKINILEFSFNNVVNNITKEIEKVSKKFNEKGELRKSLKVMKKKFNSLSNDFLKSVKEMDNLNMLLSKESEKNQLLQTQNDELKQLYDKLNDDYNDKLVFIQEQEYEVKNLREQLMEKNEHSTKAKQMNEFLKTDLSYLNTSLDQAAQNLNELNNENVKNKRRVIELTEENTYLKNQVEDKSHVIEHLEIDLESKNHVINELKEFNEMLIKKVEGGNSNKEDGRPDDARNRDSRHETSSSAKITNNSGRNKDAHASESYEEINKKELLIIISKLENDNNILNEELEIFKNNFNALKEKKEQLEDVINSNDLALNRREIELNDAIIEKEKMLEETGRYKTKCIQIIDICFNKDFNIVDIREKIVAIFENEDEEIEEIINCHKRLLYHNDSTHRGTQPGNANKRSSTKCGDKSTELQDEDRITIIEQEKILHIEEMSKKNEELIKKNEEIWKMNKYIEDLNKEITNKNYIIIKHQQDVEDKNDMLEQNQQYIQFLKDQIKLLCNNIDENNLFDINNVNLSPTLRSFIKRKSLNARLSSIDRSEKKGGSFREVGNNSRSNEEAFKQSDNFDLSRKKRLSELNSQEMYNFYDENEVKLEEMNLKMDELTDKLKVAEDQVELLKGENNELVEKCEFLKKELKYTQGTKRNLMLCESRLNILEKELQEKQKKLDAQNKTVNECVDMYVEENSENFNKILELKKDNEKYKIEVNILNEEIAKLKSQVSTYKNDIKNISSTLDFYKSTHDELVNEFSKEETTNVYYKKLCEFLKKENEHVKENLQTEEENKEQLITSMNEIREQLNNCIKENYEITLDLEFLQMQNGILKDSCRYYKEREDLFISNLNDKDTNLNMVENFKEENLKEFIKKLKDEIHNLEDDISEKTKTIISLKYQIKEHHFESISKSGAQLEHKNNVQEIVNLNNMAYVQSSLFIYINLFKSILFIISEILFFADPTNSLYVEILTLLKLRVGKQDGHVELDNMIGHFNLSKMDCEHIFQSVLKSKSILREKLQLLQLKIC</sequence>
<feature type="region of interest" description="Disordered" evidence="2">
    <location>
        <begin position="643"/>
        <end position="670"/>
    </location>
</feature>
<dbReference type="GeneID" id="30912003"/>
<feature type="coiled-coil region" evidence="1">
    <location>
        <begin position="438"/>
        <end position="611"/>
    </location>
</feature>
<feature type="coiled-coil region" evidence="1">
    <location>
        <begin position="2166"/>
        <end position="2312"/>
    </location>
</feature>
<dbReference type="RefSeq" id="XP_019917870.1">
    <property type="nucleotide sequence ID" value="XM_020062049.1"/>
</dbReference>
<feature type="coiled-coil region" evidence="1">
    <location>
        <begin position="2583"/>
        <end position="2610"/>
    </location>
</feature>
<organism evidence="3 4">
    <name type="scientific">Plasmodium coatneyi</name>
    <dbReference type="NCBI Taxonomy" id="208452"/>
    <lineage>
        <taxon>Eukaryota</taxon>
        <taxon>Sar</taxon>
        <taxon>Alveolata</taxon>
        <taxon>Apicomplexa</taxon>
        <taxon>Aconoidasida</taxon>
        <taxon>Haemosporida</taxon>
        <taxon>Plasmodiidae</taxon>
        <taxon>Plasmodium</taxon>
    </lineage>
</organism>
<feature type="compositionally biased region" description="Basic and acidic residues" evidence="2">
    <location>
        <begin position="2491"/>
        <end position="2507"/>
    </location>
</feature>
<feature type="coiled-coil region" evidence="1">
    <location>
        <begin position="1016"/>
        <end position="1155"/>
    </location>
</feature>
<dbReference type="OrthoDB" id="377534at2759"/>
<dbReference type="EMBL" id="CP016252">
    <property type="protein sequence ID" value="ANQ11175.1"/>
    <property type="molecule type" value="Genomic_DNA"/>
</dbReference>
<gene>
    <name evidence="3" type="ORF">PCOAH_00052690</name>
</gene>
<dbReference type="PANTHER" id="PTHR23159">
    <property type="entry name" value="CENTROSOMAL PROTEIN 2"/>
    <property type="match status" value="1"/>
</dbReference>
<feature type="region of interest" description="Disordered" evidence="2">
    <location>
        <begin position="4084"/>
        <end position="4107"/>
    </location>
</feature>
<feature type="region of interest" description="Disordered" evidence="2">
    <location>
        <begin position="3032"/>
        <end position="3058"/>
    </location>
</feature>
<feature type="coiled-coil region" evidence="1">
    <location>
        <begin position="1191"/>
        <end position="1225"/>
    </location>
</feature>
<feature type="coiled-coil region" evidence="1">
    <location>
        <begin position="1865"/>
        <end position="1892"/>
    </location>
</feature>
<feature type="coiled-coil region" evidence="1">
    <location>
        <begin position="1767"/>
        <end position="1836"/>
    </location>
</feature>
<keyword evidence="1" id="KW-0175">Coiled coil</keyword>
<evidence type="ECO:0000313" key="3">
    <source>
        <dbReference type="EMBL" id="ANQ11175.1"/>
    </source>
</evidence>
<feature type="compositionally biased region" description="Polar residues" evidence="2">
    <location>
        <begin position="2463"/>
        <end position="2473"/>
    </location>
</feature>
<feature type="compositionally biased region" description="Basic and acidic residues" evidence="2">
    <location>
        <begin position="123"/>
        <end position="144"/>
    </location>
</feature>
<feature type="coiled-coil region" evidence="1">
    <location>
        <begin position="1323"/>
        <end position="1565"/>
    </location>
</feature>
<accession>A0A1B1E852</accession>
<feature type="coiled-coil region" evidence="1">
    <location>
        <begin position="5100"/>
        <end position="5141"/>
    </location>
</feature>
<feature type="coiled-coil region" evidence="1">
    <location>
        <begin position="4602"/>
        <end position="4671"/>
    </location>
</feature>
<dbReference type="Proteomes" id="UP000092716">
    <property type="component" value="Chromosome 14"/>
</dbReference>
<reference evidence="4" key="1">
    <citation type="submission" date="2016-06" db="EMBL/GenBank/DDBJ databases">
        <title>First high quality genome sequence of Plasmodium coatneyi using continuous long reads from single molecule, real-time sequencing.</title>
        <authorList>
            <person name="Chien J.-T."/>
            <person name="Pakala S.B."/>
            <person name="Geraldo J.A."/>
            <person name="Lapp S.A."/>
            <person name="Barnwell J.W."/>
            <person name="Kissinger J.C."/>
            <person name="Galinski M.R."/>
            <person name="Humphrey J.C."/>
        </authorList>
    </citation>
    <scope>NUCLEOTIDE SEQUENCE [LARGE SCALE GENOMIC DNA]</scope>
    <source>
        <strain evidence="4">Hackeri</strain>
    </source>
</reference>
<feature type="coiled-coil region" evidence="1">
    <location>
        <begin position="1590"/>
        <end position="1673"/>
    </location>
</feature>
<feature type="region of interest" description="Disordered" evidence="2">
    <location>
        <begin position="3372"/>
        <end position="3407"/>
    </location>
</feature>
<feature type="coiled-coil region" evidence="1">
    <location>
        <begin position="3125"/>
        <end position="3159"/>
    </location>
</feature>
<dbReference type="Gene3D" id="1.10.287.1490">
    <property type="match status" value="1"/>
</dbReference>
<keyword evidence="4" id="KW-1185">Reference proteome</keyword>
<feature type="compositionally biased region" description="Basic and acidic residues" evidence="2">
    <location>
        <begin position="2927"/>
        <end position="2959"/>
    </location>
</feature>
<feature type="compositionally biased region" description="Basic and acidic residues" evidence="2">
    <location>
        <begin position="862"/>
        <end position="877"/>
    </location>
</feature>
<dbReference type="KEGG" id="pcot:PCOAH_00052690"/>
<feature type="coiled-coil region" evidence="1">
    <location>
        <begin position="2968"/>
        <end position="3023"/>
    </location>
</feature>
<feature type="coiled-coil region" evidence="1">
    <location>
        <begin position="2081"/>
        <end position="2140"/>
    </location>
</feature>
<feature type="compositionally biased region" description="Basic and acidic residues" evidence="2">
    <location>
        <begin position="3047"/>
        <end position="3057"/>
    </location>
</feature>
<feature type="coiled-coil region" evidence="1">
    <location>
        <begin position="4925"/>
        <end position="5071"/>
    </location>
</feature>
<feature type="compositionally biased region" description="Basic and acidic residues" evidence="2">
    <location>
        <begin position="4552"/>
        <end position="4575"/>
    </location>
</feature>
<feature type="region of interest" description="Disordered" evidence="2">
    <location>
        <begin position="4552"/>
        <end position="4595"/>
    </location>
</feature>
<feature type="coiled-coil region" evidence="1">
    <location>
        <begin position="2755"/>
        <end position="2842"/>
    </location>
</feature>
<feature type="coiled-coil region" evidence="1">
    <location>
        <begin position="3605"/>
        <end position="3737"/>
    </location>
</feature>
<protein>
    <submittedName>
        <fullName evidence="3">Uncharacterized protein</fullName>
    </submittedName>
</protein>
<feature type="compositionally biased region" description="Basic residues" evidence="2">
    <location>
        <begin position="878"/>
        <end position="887"/>
    </location>
</feature>
<name>A0A1B1E852_9APIC</name>
<feature type="coiled-coil region" evidence="1">
    <location>
        <begin position="4397"/>
        <end position="4508"/>
    </location>
</feature>
<feature type="region of interest" description="Disordered" evidence="2">
    <location>
        <begin position="853"/>
        <end position="887"/>
    </location>
</feature>
<feature type="region of interest" description="Disordered" evidence="2">
    <location>
        <begin position="2445"/>
        <end position="2519"/>
    </location>
</feature>
<feature type="region of interest" description="Disordered" evidence="2">
    <location>
        <begin position="2927"/>
        <end position="2964"/>
    </location>
</feature>
<feature type="coiled-coil region" evidence="1">
    <location>
        <begin position="2520"/>
        <end position="2550"/>
    </location>
</feature>
<feature type="compositionally biased region" description="Polar residues" evidence="2">
    <location>
        <begin position="4576"/>
        <end position="4586"/>
    </location>
</feature>
<dbReference type="PANTHER" id="PTHR23159:SF31">
    <property type="entry name" value="CENTROSOME-ASSOCIATED PROTEIN CEP250 ISOFORM X1"/>
    <property type="match status" value="1"/>
</dbReference>
<feature type="coiled-coil region" evidence="1">
    <location>
        <begin position="2011"/>
        <end position="2052"/>
    </location>
</feature>